<accession>A0ABX8ZTP4</accession>
<protein>
    <submittedName>
        <fullName evidence="1">Uncharacterized protein</fullName>
    </submittedName>
</protein>
<gene>
    <name evidence="1" type="ORF">K3148_03810</name>
</gene>
<sequence>MPIEGFLPRVIASENEKVTITPQLGYYGWLEAEGGTETPIGDYRGLATVSEKGRTAVIALERVADQGTPLSVEISSDCNGSCQLFSQVLETFETERQWVVREP</sequence>
<dbReference type="Proteomes" id="UP000824281">
    <property type="component" value="Chromosome"/>
</dbReference>
<keyword evidence="2" id="KW-1185">Reference proteome</keyword>
<proteinExistence type="predicted"/>
<organism evidence="1 2">
    <name type="scientific">Qipengyuania aurantiaca</name>
    <dbReference type="NCBI Taxonomy" id="2867233"/>
    <lineage>
        <taxon>Bacteria</taxon>
        <taxon>Pseudomonadati</taxon>
        <taxon>Pseudomonadota</taxon>
        <taxon>Alphaproteobacteria</taxon>
        <taxon>Sphingomonadales</taxon>
        <taxon>Erythrobacteraceae</taxon>
        <taxon>Qipengyuania</taxon>
    </lineage>
</organism>
<dbReference type="EMBL" id="CP081295">
    <property type="protein sequence ID" value="QZD90528.1"/>
    <property type="molecule type" value="Genomic_DNA"/>
</dbReference>
<name>A0ABX8ZTP4_9SPHN</name>
<evidence type="ECO:0000313" key="2">
    <source>
        <dbReference type="Proteomes" id="UP000824281"/>
    </source>
</evidence>
<dbReference type="RefSeq" id="WP_221425996.1">
    <property type="nucleotide sequence ID" value="NZ_CP081295.1"/>
</dbReference>
<evidence type="ECO:0000313" key="1">
    <source>
        <dbReference type="EMBL" id="QZD90528.1"/>
    </source>
</evidence>
<reference evidence="1 2" key="1">
    <citation type="submission" date="2021-08" db="EMBL/GenBank/DDBJ databases">
        <title>Comparative Genomics Analysis of the Genus Qipengyuania Reveals Extensive Genetic Diversity and Metabolic Versatility, Including the Description of Fifteen Novel Species.</title>
        <authorList>
            <person name="Liu Y."/>
        </authorList>
    </citation>
    <scope>NUCLEOTIDE SEQUENCE [LARGE SCALE GENOMIC DNA]</scope>
    <source>
        <strain evidence="1 2">1NDH13</strain>
    </source>
</reference>